<evidence type="ECO:0000259" key="13">
    <source>
        <dbReference type="Pfam" id="PF00370"/>
    </source>
</evidence>
<dbReference type="EMBL" id="BRYA01000335">
    <property type="protein sequence ID" value="GMI47230.1"/>
    <property type="molecule type" value="Genomic_DNA"/>
</dbReference>
<evidence type="ECO:0000256" key="1">
    <source>
        <dbReference type="ARBA" id="ARBA00005190"/>
    </source>
</evidence>
<evidence type="ECO:0000256" key="4">
    <source>
        <dbReference type="ARBA" id="ARBA00022679"/>
    </source>
</evidence>
<dbReference type="HAMAP" id="MF_00186">
    <property type="entry name" value="Glycerol_kin"/>
    <property type="match status" value="1"/>
</dbReference>
<dbReference type="NCBIfam" id="NF000756">
    <property type="entry name" value="PRK00047.1"/>
    <property type="match status" value="1"/>
</dbReference>
<feature type="domain" description="Carbohydrate kinase FGGY N-terminal" evidence="13">
    <location>
        <begin position="2"/>
        <end position="251"/>
    </location>
</feature>
<dbReference type="OrthoDB" id="5422795at2759"/>
<dbReference type="InterPro" id="IPR018483">
    <property type="entry name" value="Carb_kinase_FGGY_CS"/>
</dbReference>
<dbReference type="PROSITE" id="PS00933">
    <property type="entry name" value="FGGY_KINASES_1"/>
    <property type="match status" value="1"/>
</dbReference>
<keyword evidence="12" id="KW-0472">Membrane</keyword>
<dbReference type="GO" id="GO:0005829">
    <property type="term" value="C:cytosol"/>
    <property type="evidence" value="ECO:0007669"/>
    <property type="project" value="TreeGrafter"/>
</dbReference>
<dbReference type="GO" id="GO:0004370">
    <property type="term" value="F:glycerol kinase activity"/>
    <property type="evidence" value="ECO:0007669"/>
    <property type="project" value="UniProtKB-EC"/>
</dbReference>
<keyword evidence="12" id="KW-1133">Transmembrane helix</keyword>
<gene>
    <name evidence="15" type="ORF">TrCOL_g4382</name>
</gene>
<evidence type="ECO:0000256" key="3">
    <source>
        <dbReference type="ARBA" id="ARBA00012099"/>
    </source>
</evidence>
<dbReference type="GO" id="GO:0019563">
    <property type="term" value="P:glycerol catabolic process"/>
    <property type="evidence" value="ECO:0007669"/>
    <property type="project" value="TreeGrafter"/>
</dbReference>
<name>A0A9W7LDN6_9STRA</name>
<sequence>MYVGAIDQGTSSTRFMIFDRSGSVVSSDQREHEQHYPGQGLVEHDATEIWQRTQECVAGALKKAKLKAEQLSAVGVTNQRETTLVWRKSTGEPYHNAIVWNDVRTADIAKELEGGKGPDRFRSKTGLPLATYFSATKLLWLIRNVPGLEEDLKKGEALFGTIDTWLLYNLTGGTNGGIHVTSVCNASRTLMMNLKTLQWDETLLKSLGIPKACLPEIKSNSEVYGHGAKGGYLEGVPIAGILGDQQAAMFGQACFSPGEVKSTYGTGNFIMMNTGTEPKPSKNGLLTTVGYKLGEKEECVYALEGAVATCGSAVQWLRDQLKIIMDAPQSQILAESVPDNGGMYFVPAFSGLFAPRWDSSARGVFCGLTAYNSKAHFCRATLEAVAYQAREVIDAMGQDSGVTLSRIKVDGGMTANDLVMQFQADIIDTPVTRPVVPETTALGAAYAAGLAVGVWKDLEEIRAQWKMDKQWTSKMGNKEREKYWNGWNKAVSKSVGWEGPSTSHSSSSGGLGTLGWFAATVVVGAAAATAGWMMGKGKRIKILGGKITIE</sequence>
<dbReference type="GO" id="GO:0006072">
    <property type="term" value="P:glycerol-3-phosphate metabolic process"/>
    <property type="evidence" value="ECO:0007669"/>
    <property type="project" value="InterPro"/>
</dbReference>
<comment type="pathway">
    <text evidence="1">Polyol metabolism; glycerol degradation via glycerol kinase pathway; sn-glycerol 3-phosphate from glycerol: step 1/1.</text>
</comment>
<evidence type="ECO:0000313" key="15">
    <source>
        <dbReference type="EMBL" id="GMI47230.1"/>
    </source>
</evidence>
<dbReference type="Pfam" id="PF02782">
    <property type="entry name" value="FGGY_C"/>
    <property type="match status" value="1"/>
</dbReference>
<dbReference type="EC" id="2.7.1.30" evidence="3"/>
<proteinExistence type="inferred from homology"/>
<dbReference type="CDD" id="cd07769">
    <property type="entry name" value="ASKHA_NBD_FGGY_GK"/>
    <property type="match status" value="1"/>
</dbReference>
<evidence type="ECO:0000256" key="12">
    <source>
        <dbReference type="SAM" id="Phobius"/>
    </source>
</evidence>
<dbReference type="SUPFAM" id="SSF53067">
    <property type="entry name" value="Actin-like ATPase domain"/>
    <property type="match status" value="2"/>
</dbReference>
<dbReference type="InterPro" id="IPR018484">
    <property type="entry name" value="FGGY_N"/>
</dbReference>
<comment type="similarity">
    <text evidence="2 11">Belongs to the FGGY kinase family.</text>
</comment>
<dbReference type="InterPro" id="IPR018485">
    <property type="entry name" value="FGGY_C"/>
</dbReference>
<evidence type="ECO:0000256" key="8">
    <source>
        <dbReference type="ARBA" id="ARBA00022840"/>
    </source>
</evidence>
<protein>
    <recommendedName>
        <fullName evidence="3">glycerol kinase</fullName>
        <ecNumber evidence="3">2.7.1.30</ecNumber>
    </recommendedName>
    <alternativeName>
        <fullName evidence="9">ATP:glycerol 3-phosphotransferase</fullName>
    </alternativeName>
</protein>
<feature type="domain" description="Carbohydrate kinase FGGY C-terminal" evidence="14">
    <location>
        <begin position="262"/>
        <end position="451"/>
    </location>
</feature>
<evidence type="ECO:0000256" key="9">
    <source>
        <dbReference type="ARBA" id="ARBA00043149"/>
    </source>
</evidence>
<accession>A0A9W7LDN6</accession>
<keyword evidence="12" id="KW-0812">Transmembrane</keyword>
<keyword evidence="16" id="KW-1185">Reference proteome</keyword>
<dbReference type="AlphaFoldDB" id="A0A9W7LDN6"/>
<comment type="caution">
    <text evidence="15">The sequence shown here is derived from an EMBL/GenBank/DDBJ whole genome shotgun (WGS) entry which is preliminary data.</text>
</comment>
<dbReference type="Proteomes" id="UP001165065">
    <property type="component" value="Unassembled WGS sequence"/>
</dbReference>
<feature type="transmembrane region" description="Helical" evidence="12">
    <location>
        <begin position="514"/>
        <end position="534"/>
    </location>
</feature>
<evidence type="ECO:0000256" key="5">
    <source>
        <dbReference type="ARBA" id="ARBA00022741"/>
    </source>
</evidence>
<dbReference type="Pfam" id="PF00370">
    <property type="entry name" value="FGGY_N"/>
    <property type="match status" value="1"/>
</dbReference>
<dbReference type="FunFam" id="3.30.420.40:FF:000007">
    <property type="entry name" value="Glycerol kinase"/>
    <property type="match status" value="1"/>
</dbReference>
<comment type="catalytic activity">
    <reaction evidence="10">
        <text>glycerol + ATP = sn-glycerol 3-phosphate + ADP + H(+)</text>
        <dbReference type="Rhea" id="RHEA:21644"/>
        <dbReference type="ChEBI" id="CHEBI:15378"/>
        <dbReference type="ChEBI" id="CHEBI:17754"/>
        <dbReference type="ChEBI" id="CHEBI:30616"/>
        <dbReference type="ChEBI" id="CHEBI:57597"/>
        <dbReference type="ChEBI" id="CHEBI:456216"/>
        <dbReference type="EC" id="2.7.1.30"/>
    </reaction>
</comment>
<dbReference type="NCBIfam" id="TIGR01311">
    <property type="entry name" value="glycerol_kin"/>
    <property type="match status" value="1"/>
</dbReference>
<evidence type="ECO:0000256" key="11">
    <source>
        <dbReference type="RuleBase" id="RU003733"/>
    </source>
</evidence>
<evidence type="ECO:0000256" key="6">
    <source>
        <dbReference type="ARBA" id="ARBA00022777"/>
    </source>
</evidence>
<organism evidence="15 16">
    <name type="scientific">Triparma columacea</name>
    <dbReference type="NCBI Taxonomy" id="722753"/>
    <lineage>
        <taxon>Eukaryota</taxon>
        <taxon>Sar</taxon>
        <taxon>Stramenopiles</taxon>
        <taxon>Ochrophyta</taxon>
        <taxon>Bolidophyceae</taxon>
        <taxon>Parmales</taxon>
        <taxon>Triparmaceae</taxon>
        <taxon>Triparma</taxon>
    </lineage>
</organism>
<dbReference type="PANTHER" id="PTHR10196">
    <property type="entry name" value="SUGAR KINASE"/>
    <property type="match status" value="1"/>
</dbReference>
<dbReference type="InterPro" id="IPR043129">
    <property type="entry name" value="ATPase_NBD"/>
</dbReference>
<dbReference type="PANTHER" id="PTHR10196:SF69">
    <property type="entry name" value="GLYCEROL KINASE"/>
    <property type="match status" value="1"/>
</dbReference>
<dbReference type="Gene3D" id="3.30.420.40">
    <property type="match status" value="2"/>
</dbReference>
<keyword evidence="5" id="KW-0547">Nucleotide-binding</keyword>
<dbReference type="InterPro" id="IPR000577">
    <property type="entry name" value="Carb_kinase_FGGY"/>
</dbReference>
<keyword evidence="7" id="KW-0319">Glycerol metabolism</keyword>
<keyword evidence="8" id="KW-0067">ATP-binding</keyword>
<dbReference type="GO" id="GO:0005524">
    <property type="term" value="F:ATP binding"/>
    <property type="evidence" value="ECO:0007669"/>
    <property type="project" value="UniProtKB-KW"/>
</dbReference>
<evidence type="ECO:0000259" key="14">
    <source>
        <dbReference type="Pfam" id="PF02782"/>
    </source>
</evidence>
<dbReference type="FunFam" id="3.30.420.40:FF:000008">
    <property type="entry name" value="Glycerol kinase"/>
    <property type="match status" value="1"/>
</dbReference>
<evidence type="ECO:0000256" key="2">
    <source>
        <dbReference type="ARBA" id="ARBA00009156"/>
    </source>
</evidence>
<evidence type="ECO:0000256" key="10">
    <source>
        <dbReference type="ARBA" id="ARBA00052101"/>
    </source>
</evidence>
<evidence type="ECO:0000256" key="7">
    <source>
        <dbReference type="ARBA" id="ARBA00022798"/>
    </source>
</evidence>
<dbReference type="PROSITE" id="PS00445">
    <property type="entry name" value="FGGY_KINASES_2"/>
    <property type="match status" value="1"/>
</dbReference>
<reference evidence="16" key="1">
    <citation type="journal article" date="2023" name="Commun. Biol.">
        <title>Genome analysis of Parmales, the sister group of diatoms, reveals the evolutionary specialization of diatoms from phago-mixotrophs to photoautotrophs.</title>
        <authorList>
            <person name="Ban H."/>
            <person name="Sato S."/>
            <person name="Yoshikawa S."/>
            <person name="Yamada K."/>
            <person name="Nakamura Y."/>
            <person name="Ichinomiya M."/>
            <person name="Sato N."/>
            <person name="Blanc-Mathieu R."/>
            <person name="Endo H."/>
            <person name="Kuwata A."/>
            <person name="Ogata H."/>
        </authorList>
    </citation>
    <scope>NUCLEOTIDE SEQUENCE [LARGE SCALE GENOMIC DNA]</scope>
</reference>
<dbReference type="InterPro" id="IPR005999">
    <property type="entry name" value="Glycerol_kin"/>
</dbReference>
<evidence type="ECO:0000313" key="16">
    <source>
        <dbReference type="Proteomes" id="UP001165065"/>
    </source>
</evidence>
<keyword evidence="6 11" id="KW-0418">Kinase</keyword>
<keyword evidence="4 11" id="KW-0808">Transferase</keyword>
<dbReference type="PIRSF" id="PIRSF000538">
    <property type="entry name" value="GlpK"/>
    <property type="match status" value="1"/>
</dbReference>